<comment type="similarity">
    <text evidence="2">Belongs to the sterol desaturase family.</text>
</comment>
<feature type="compositionally biased region" description="Basic residues" evidence="11">
    <location>
        <begin position="338"/>
        <end position="353"/>
    </location>
</feature>
<evidence type="ECO:0000256" key="6">
    <source>
        <dbReference type="ARBA" id="ARBA00022857"/>
    </source>
</evidence>
<keyword evidence="5" id="KW-0256">Endoplasmic reticulum</keyword>
<dbReference type="Gramene" id="Zm00001eb201760_T001">
    <property type="protein sequence ID" value="Zm00001eb201760_P001"/>
    <property type="gene ID" value="Zm00001eb201760"/>
</dbReference>
<dbReference type="GO" id="GO:0071771">
    <property type="term" value="F:aldehyde oxygenase (deformylating) activity"/>
    <property type="evidence" value="ECO:0007669"/>
    <property type="project" value="UniProtKB-EC"/>
</dbReference>
<accession>A0A804P1F7</accession>
<keyword evidence="6" id="KW-0521">NADP</keyword>
<evidence type="ECO:0000256" key="7">
    <source>
        <dbReference type="ARBA" id="ARBA00022989"/>
    </source>
</evidence>
<dbReference type="GO" id="GO:0008610">
    <property type="term" value="P:lipid biosynthetic process"/>
    <property type="evidence" value="ECO:0007669"/>
    <property type="project" value="InterPro"/>
</dbReference>
<feature type="compositionally biased region" description="Polar residues" evidence="11">
    <location>
        <begin position="293"/>
        <end position="303"/>
    </location>
</feature>
<reference evidence="14" key="2">
    <citation type="submission" date="2019-07" db="EMBL/GenBank/DDBJ databases">
        <authorList>
            <person name="Seetharam A."/>
            <person name="Woodhouse M."/>
            <person name="Cannon E."/>
        </authorList>
    </citation>
    <scope>NUCLEOTIDE SEQUENCE [LARGE SCALE GENOMIC DNA]</scope>
    <source>
        <strain evidence="14">cv. B73</strain>
    </source>
</reference>
<evidence type="ECO:0000313" key="15">
    <source>
        <dbReference type="Proteomes" id="UP000007305"/>
    </source>
</evidence>
<evidence type="ECO:0000256" key="1">
    <source>
        <dbReference type="ARBA" id="ARBA00004477"/>
    </source>
</evidence>
<dbReference type="AlphaFoldDB" id="A0A804P1F7"/>
<protein>
    <recommendedName>
        <fullName evidence="3">aldehyde oxygenase (deformylating)</fullName>
        <ecNumber evidence="3">4.1.99.5</ecNumber>
    </recommendedName>
</protein>
<reference evidence="15" key="1">
    <citation type="journal article" date="2009" name="Science">
        <title>The B73 maize genome: complexity, diversity, and dynamics.</title>
        <authorList>
            <person name="Schnable P.S."/>
            <person name="Ware D."/>
            <person name="Fulton R.S."/>
            <person name="Stein J.C."/>
            <person name="Wei F."/>
            <person name="Pasternak S."/>
            <person name="Liang C."/>
            <person name="Zhang J."/>
            <person name="Fulton L."/>
            <person name="Graves T.A."/>
            <person name="Minx P."/>
            <person name="Reily A.D."/>
            <person name="Courtney L."/>
            <person name="Kruchowski S.S."/>
            <person name="Tomlinson C."/>
            <person name="Strong C."/>
            <person name="Delehaunty K."/>
            <person name="Fronick C."/>
            <person name="Courtney B."/>
            <person name="Rock S.M."/>
            <person name="Belter E."/>
            <person name="Du F."/>
            <person name="Kim K."/>
            <person name="Abbott R.M."/>
            <person name="Cotton M."/>
            <person name="Levy A."/>
            <person name="Marchetto P."/>
            <person name="Ochoa K."/>
            <person name="Jackson S.M."/>
            <person name="Gillam B."/>
            <person name="Chen W."/>
            <person name="Yan L."/>
            <person name="Higginbotham J."/>
            <person name="Cardenas M."/>
            <person name="Waligorski J."/>
            <person name="Applebaum E."/>
            <person name="Phelps L."/>
            <person name="Falcone J."/>
            <person name="Kanchi K."/>
            <person name="Thane T."/>
            <person name="Scimone A."/>
            <person name="Thane N."/>
            <person name="Henke J."/>
            <person name="Wang T."/>
            <person name="Ruppert J."/>
            <person name="Shah N."/>
            <person name="Rotter K."/>
            <person name="Hodges J."/>
            <person name="Ingenthron E."/>
            <person name="Cordes M."/>
            <person name="Kohlberg S."/>
            <person name="Sgro J."/>
            <person name="Delgado B."/>
            <person name="Mead K."/>
            <person name="Chinwalla A."/>
            <person name="Leonard S."/>
            <person name="Crouse K."/>
            <person name="Collura K."/>
            <person name="Kudrna D."/>
            <person name="Currie J."/>
            <person name="He R."/>
            <person name="Angelova A."/>
            <person name="Rajasekar S."/>
            <person name="Mueller T."/>
            <person name="Lomeli R."/>
            <person name="Scara G."/>
            <person name="Ko A."/>
            <person name="Delaney K."/>
            <person name="Wissotski M."/>
            <person name="Lopez G."/>
            <person name="Campos D."/>
            <person name="Braidotti M."/>
            <person name="Ashley E."/>
            <person name="Golser W."/>
            <person name="Kim H."/>
            <person name="Lee S."/>
            <person name="Lin J."/>
            <person name="Dujmic Z."/>
            <person name="Kim W."/>
            <person name="Talag J."/>
            <person name="Zuccolo A."/>
            <person name="Fan C."/>
            <person name="Sebastian A."/>
            <person name="Kramer M."/>
            <person name="Spiegel L."/>
            <person name="Nascimento L."/>
            <person name="Zutavern T."/>
            <person name="Miller B."/>
            <person name="Ambroise C."/>
            <person name="Muller S."/>
            <person name="Spooner W."/>
            <person name="Narechania A."/>
            <person name="Ren L."/>
            <person name="Wei S."/>
            <person name="Kumari S."/>
            <person name="Faga B."/>
            <person name="Levy M.J."/>
            <person name="McMahan L."/>
            <person name="Van Buren P."/>
            <person name="Vaughn M.W."/>
            <person name="Ying K."/>
            <person name="Yeh C.-T."/>
            <person name="Emrich S.J."/>
            <person name="Jia Y."/>
            <person name="Kalyanaraman A."/>
            <person name="Hsia A.-P."/>
            <person name="Barbazuk W.B."/>
            <person name="Baucom R.S."/>
            <person name="Brutnell T.P."/>
            <person name="Carpita N.C."/>
            <person name="Chaparro C."/>
            <person name="Chia J.-M."/>
            <person name="Deragon J.-M."/>
            <person name="Estill J.C."/>
            <person name="Fu Y."/>
            <person name="Jeddeloh J.A."/>
            <person name="Han Y."/>
            <person name="Lee H."/>
            <person name="Li P."/>
            <person name="Lisch D.R."/>
            <person name="Liu S."/>
            <person name="Liu Z."/>
            <person name="Nagel D.H."/>
            <person name="McCann M.C."/>
            <person name="SanMiguel P."/>
            <person name="Myers A.M."/>
            <person name="Nettleton D."/>
            <person name="Nguyen J."/>
            <person name="Penning B.W."/>
            <person name="Ponnala L."/>
            <person name="Schneider K.L."/>
            <person name="Schwartz D.C."/>
            <person name="Sharma A."/>
            <person name="Soderlund C."/>
            <person name="Springer N.M."/>
            <person name="Sun Q."/>
            <person name="Wang H."/>
            <person name="Waterman M."/>
            <person name="Westerman R."/>
            <person name="Wolfgruber T.K."/>
            <person name="Yang L."/>
            <person name="Yu Y."/>
            <person name="Zhang L."/>
            <person name="Zhou S."/>
            <person name="Zhu Q."/>
            <person name="Bennetzen J.L."/>
            <person name="Dawe R.K."/>
            <person name="Jiang J."/>
            <person name="Jiang N."/>
            <person name="Presting G.G."/>
            <person name="Wessler S.R."/>
            <person name="Aluru S."/>
            <person name="Martienssen R.A."/>
            <person name="Clifton S.W."/>
            <person name="McCombie W.R."/>
            <person name="Wing R.A."/>
            <person name="Wilson R.K."/>
        </authorList>
    </citation>
    <scope>NUCLEOTIDE SEQUENCE [LARGE SCALE GENOMIC DNA]</scope>
    <source>
        <strain evidence="15">cv. B73</strain>
    </source>
</reference>
<organism evidence="14 15">
    <name type="scientific">Zea mays</name>
    <name type="common">Maize</name>
    <dbReference type="NCBI Taxonomy" id="4577"/>
    <lineage>
        <taxon>Eukaryota</taxon>
        <taxon>Viridiplantae</taxon>
        <taxon>Streptophyta</taxon>
        <taxon>Embryophyta</taxon>
        <taxon>Tracheophyta</taxon>
        <taxon>Spermatophyta</taxon>
        <taxon>Magnoliopsida</taxon>
        <taxon>Liliopsida</taxon>
        <taxon>Poales</taxon>
        <taxon>Poaceae</taxon>
        <taxon>PACMAD clade</taxon>
        <taxon>Panicoideae</taxon>
        <taxon>Andropogonodae</taxon>
        <taxon>Andropogoneae</taxon>
        <taxon>Tripsacinae</taxon>
        <taxon>Zea</taxon>
    </lineage>
</organism>
<keyword evidence="15" id="KW-1185">Reference proteome</keyword>
<feature type="domain" description="Fatty acid hydroxylase" evidence="13">
    <location>
        <begin position="109"/>
        <end position="243"/>
    </location>
</feature>
<dbReference type="GO" id="GO:0016491">
    <property type="term" value="F:oxidoreductase activity"/>
    <property type="evidence" value="ECO:0000318"/>
    <property type="project" value="GO_Central"/>
</dbReference>
<reference evidence="14" key="3">
    <citation type="submission" date="2021-05" db="UniProtKB">
        <authorList>
            <consortium name="EnsemblPlants"/>
        </authorList>
    </citation>
    <scope>IDENTIFICATION</scope>
    <source>
        <strain evidence="14">cv. B73</strain>
    </source>
</reference>
<dbReference type="EnsemblPlants" id="Zm00001eb201760_T001">
    <property type="protein sequence ID" value="Zm00001eb201760_P001"/>
    <property type="gene ID" value="Zm00001eb201760"/>
</dbReference>
<comment type="subcellular location">
    <subcellularLocation>
        <location evidence="1">Endoplasmic reticulum membrane</location>
        <topology evidence="1">Multi-pass membrane protein</topology>
    </subcellularLocation>
</comment>
<feature type="transmembrane region" description="Helical" evidence="12">
    <location>
        <begin position="12"/>
        <end position="33"/>
    </location>
</feature>
<dbReference type="EC" id="4.1.99.5" evidence="3"/>
<name>A0A804P1F7_MAIZE</name>
<evidence type="ECO:0000256" key="4">
    <source>
        <dbReference type="ARBA" id="ARBA00022692"/>
    </source>
</evidence>
<evidence type="ECO:0000256" key="3">
    <source>
        <dbReference type="ARBA" id="ARBA00013146"/>
    </source>
</evidence>
<evidence type="ECO:0000256" key="2">
    <source>
        <dbReference type="ARBA" id="ARBA00009324"/>
    </source>
</evidence>
<dbReference type="InterPro" id="IPR006694">
    <property type="entry name" value="Fatty_acid_hydroxylase"/>
</dbReference>
<evidence type="ECO:0000256" key="8">
    <source>
        <dbReference type="ARBA" id="ARBA00023136"/>
    </source>
</evidence>
<proteinExistence type="inferred from homology"/>
<feature type="compositionally biased region" description="Basic and acidic residues" evidence="11">
    <location>
        <begin position="371"/>
        <end position="380"/>
    </location>
</feature>
<evidence type="ECO:0000256" key="5">
    <source>
        <dbReference type="ARBA" id="ARBA00022824"/>
    </source>
</evidence>
<keyword evidence="7 12" id="KW-1133">Transmembrane helix</keyword>
<dbReference type="GO" id="GO:0005506">
    <property type="term" value="F:iron ion binding"/>
    <property type="evidence" value="ECO:0007669"/>
    <property type="project" value="InterPro"/>
</dbReference>
<evidence type="ECO:0000256" key="9">
    <source>
        <dbReference type="ARBA" id="ARBA00023239"/>
    </source>
</evidence>
<evidence type="ECO:0000259" key="13">
    <source>
        <dbReference type="Pfam" id="PF04116"/>
    </source>
</evidence>
<keyword evidence="8 12" id="KW-0472">Membrane</keyword>
<dbReference type="InterPro" id="IPR050307">
    <property type="entry name" value="Sterol_Desaturase_Related"/>
</dbReference>
<keyword evidence="4 12" id="KW-0812">Transmembrane</keyword>
<dbReference type="InParanoid" id="A0A804P1F7"/>
<evidence type="ECO:0000256" key="10">
    <source>
        <dbReference type="ARBA" id="ARBA00047909"/>
    </source>
</evidence>
<keyword evidence="9" id="KW-0456">Lyase</keyword>
<dbReference type="FunCoup" id="A0A804P1F7">
    <property type="interactions" value="29"/>
</dbReference>
<evidence type="ECO:0000313" key="14">
    <source>
        <dbReference type="EnsemblPlants" id="Zm00001eb201760_P001"/>
    </source>
</evidence>
<dbReference type="Proteomes" id="UP000007305">
    <property type="component" value="Chromosome 4"/>
</dbReference>
<evidence type="ECO:0000256" key="11">
    <source>
        <dbReference type="SAM" id="MobiDB-lite"/>
    </source>
</evidence>
<feature type="region of interest" description="Disordered" evidence="11">
    <location>
        <begin position="289"/>
        <end position="384"/>
    </location>
</feature>
<sequence length="441" mass="50360">MEFISDEALAIFVPILVYWVYSGMYMALGQSMDRYRLHPRKEEDSKNLVSKREVIKGVLLQQLVQAGVAAVVFTVTGDSSRVSSSYDNKEAAHQASYYLLLTVARQFGVAMVVLDGWQYAWHRYMHLNRFLYRHIHSWHHRLVVPYAFGSQYNHPVEGLLLDTLGGALAFVVSGMSPRASIFFFSLCTVKGVDDHCGLWLPGNLFHLFFWNNTAYHDVHHQLRGSRFNFSQPFFVTWDKLFGTHMPYVLEERPGGTTTPGRFQETPPPFTFDDGLDVEEPISGEQHMERLAQKQASTQFSSWPRSDDQQAGKKRRMPSPPWPSCIADDDDEHPPPPTKKARTKPKSRSRRKRVAACCPCGPAPAPAPSKEVAQHDCDAHGLTRQPGDRAWMYSAEGHAPPRDTREMVRLYARWRRSVSMPSRFYVQRAVEKGRTMPEYAPK</sequence>
<dbReference type="GO" id="GO:0005789">
    <property type="term" value="C:endoplasmic reticulum membrane"/>
    <property type="evidence" value="ECO:0000318"/>
    <property type="project" value="GO_Central"/>
</dbReference>
<feature type="region of interest" description="Disordered" evidence="11">
    <location>
        <begin position="252"/>
        <end position="277"/>
    </location>
</feature>
<evidence type="ECO:0000256" key="12">
    <source>
        <dbReference type="SAM" id="Phobius"/>
    </source>
</evidence>
<dbReference type="PANTHER" id="PTHR11863">
    <property type="entry name" value="STEROL DESATURASE"/>
    <property type="match status" value="1"/>
</dbReference>
<dbReference type="Pfam" id="PF04116">
    <property type="entry name" value="FA_hydroxylase"/>
    <property type="match status" value="1"/>
</dbReference>
<comment type="catalytic activity">
    <reaction evidence="10">
        <text>a long-chain fatty aldehyde + 2 NADPH + O2 + H(+) = a long-chain alkane + formate + 2 NADP(+) + H2O</text>
        <dbReference type="Rhea" id="RHEA:21440"/>
        <dbReference type="ChEBI" id="CHEBI:15377"/>
        <dbReference type="ChEBI" id="CHEBI:15378"/>
        <dbReference type="ChEBI" id="CHEBI:15379"/>
        <dbReference type="ChEBI" id="CHEBI:15740"/>
        <dbReference type="ChEBI" id="CHEBI:17176"/>
        <dbReference type="ChEBI" id="CHEBI:57783"/>
        <dbReference type="ChEBI" id="CHEBI:58349"/>
        <dbReference type="ChEBI" id="CHEBI:83563"/>
        <dbReference type="EC" id="4.1.99.5"/>
    </reaction>
</comment>